<dbReference type="AlphaFoldDB" id="A0A423GGP7"/>
<evidence type="ECO:0000313" key="1">
    <source>
        <dbReference type="EMBL" id="ROM86952.1"/>
    </source>
</evidence>
<proteinExistence type="predicted"/>
<reference evidence="1 2" key="1">
    <citation type="submission" date="2016-10" db="EMBL/GenBank/DDBJ databases">
        <title>Comparative genome analysis of multiple Pseudomonas spp. focuses on biocontrol and plant growth promoting traits.</title>
        <authorList>
            <person name="Tao X.-Y."/>
            <person name="Taylor C.G."/>
        </authorList>
    </citation>
    <scope>NUCLEOTIDE SEQUENCE [LARGE SCALE GENOMIC DNA]</scope>
    <source>
        <strain evidence="1 2">Wood3</strain>
    </source>
</reference>
<comment type="caution">
    <text evidence="1">The sequence shown here is derived from an EMBL/GenBank/DDBJ whole genome shotgun (WGS) entry which is preliminary data.</text>
</comment>
<gene>
    <name evidence="1" type="ORF">BK652_01930</name>
</gene>
<protein>
    <submittedName>
        <fullName evidence="1">Uncharacterized protein</fullName>
    </submittedName>
</protein>
<organism evidence="1 2">
    <name type="scientific">Pseudomonas brassicacearum</name>
    <dbReference type="NCBI Taxonomy" id="930166"/>
    <lineage>
        <taxon>Bacteria</taxon>
        <taxon>Pseudomonadati</taxon>
        <taxon>Pseudomonadota</taxon>
        <taxon>Gammaproteobacteria</taxon>
        <taxon>Pseudomonadales</taxon>
        <taxon>Pseudomonadaceae</taxon>
        <taxon>Pseudomonas</taxon>
    </lineage>
</organism>
<dbReference type="PROSITE" id="PS51257">
    <property type="entry name" value="PROKAR_LIPOPROTEIN"/>
    <property type="match status" value="1"/>
</dbReference>
<dbReference type="Proteomes" id="UP000284049">
    <property type="component" value="Unassembled WGS sequence"/>
</dbReference>
<sequence length="64" mass="7285">MLGERQLNQNQAIAACDIGERVNAQRWIARLHRSKHNQQKASMQLICQPCALWDGSPPQTMQTL</sequence>
<dbReference type="EMBL" id="MOBC01000002">
    <property type="protein sequence ID" value="ROM86952.1"/>
    <property type="molecule type" value="Genomic_DNA"/>
</dbReference>
<accession>A0A423GGP7</accession>
<evidence type="ECO:0000313" key="2">
    <source>
        <dbReference type="Proteomes" id="UP000284049"/>
    </source>
</evidence>
<name>A0A423GGP7_9PSED</name>